<dbReference type="GO" id="GO:0004674">
    <property type="term" value="F:protein serine/threonine kinase activity"/>
    <property type="evidence" value="ECO:0000318"/>
    <property type="project" value="GO_Central"/>
</dbReference>
<dbReference type="AlphaFoldDB" id="A0A2C9U4X4"/>
<dbReference type="Gene3D" id="1.10.510.10">
    <property type="entry name" value="Transferase(Phosphotransferase) domain 1"/>
    <property type="match status" value="1"/>
</dbReference>
<dbReference type="Gene3D" id="3.30.200.20">
    <property type="entry name" value="Phosphorylase Kinase, domain 1"/>
    <property type="match status" value="1"/>
</dbReference>
<evidence type="ECO:0000256" key="2">
    <source>
        <dbReference type="ARBA" id="ARBA00022527"/>
    </source>
</evidence>
<dbReference type="InterPro" id="IPR000719">
    <property type="entry name" value="Prot_kinase_dom"/>
</dbReference>
<dbReference type="OMA" id="AGWFQDY"/>
<dbReference type="FunFam" id="3.30.200.20:FF:000075">
    <property type="entry name" value="Probable serine/threonine-protein kinase WNK1"/>
    <property type="match status" value="1"/>
</dbReference>
<dbReference type="InterPro" id="IPR050588">
    <property type="entry name" value="WNK_Ser-Thr_kinase"/>
</dbReference>
<dbReference type="GO" id="GO:0005737">
    <property type="term" value="C:cytoplasm"/>
    <property type="evidence" value="ECO:0000318"/>
    <property type="project" value="GO_Central"/>
</dbReference>
<dbReference type="Gramene" id="Manes.18G139300.1.v8.1">
    <property type="protein sequence ID" value="Manes.18G139300.1.v8.1.CDS"/>
    <property type="gene ID" value="Manes.18G139300.v8.1"/>
</dbReference>
<protein>
    <recommendedName>
        <fullName evidence="1">non-specific serine/threonine protein kinase</fullName>
        <ecNumber evidence="1">2.7.11.1</ecNumber>
    </recommendedName>
</protein>
<reference evidence="12" key="1">
    <citation type="journal article" date="2016" name="Nat. Biotechnol.">
        <title>Sequencing wild and cultivated cassava and related species reveals extensive interspecific hybridization and genetic diversity.</title>
        <authorList>
            <person name="Bredeson J.V."/>
            <person name="Lyons J.B."/>
            <person name="Prochnik S.E."/>
            <person name="Wu G.A."/>
            <person name="Ha C.M."/>
            <person name="Edsinger-Gonzales E."/>
            <person name="Grimwood J."/>
            <person name="Schmutz J."/>
            <person name="Rabbi I.Y."/>
            <person name="Egesi C."/>
            <person name="Nauluvula P."/>
            <person name="Lebot V."/>
            <person name="Ndunguru J."/>
            <person name="Mkamilo G."/>
            <person name="Bart R.S."/>
            <person name="Setter T.L."/>
            <person name="Gleadow R.M."/>
            <person name="Kulakow P."/>
            <person name="Ferguson M.E."/>
            <person name="Rounsley S."/>
            <person name="Rokhsar D.S."/>
        </authorList>
    </citation>
    <scope>NUCLEOTIDE SEQUENCE [LARGE SCALE GENOMIC DNA]</scope>
    <source>
        <strain evidence="12">cv. AM560-2</strain>
    </source>
</reference>
<dbReference type="GO" id="GO:0005524">
    <property type="term" value="F:ATP binding"/>
    <property type="evidence" value="ECO:0007669"/>
    <property type="project" value="UniProtKB-KW"/>
</dbReference>
<keyword evidence="4" id="KW-0547">Nucleotide-binding</keyword>
<evidence type="ECO:0000256" key="7">
    <source>
        <dbReference type="ARBA" id="ARBA00047899"/>
    </source>
</evidence>
<evidence type="ECO:0000259" key="10">
    <source>
        <dbReference type="PROSITE" id="PS50011"/>
    </source>
</evidence>
<keyword evidence="3" id="KW-0808">Transferase</keyword>
<feature type="region of interest" description="Disordered" evidence="9">
    <location>
        <begin position="480"/>
        <end position="503"/>
    </location>
</feature>
<dbReference type="GO" id="GO:0035556">
    <property type="term" value="P:intracellular signal transduction"/>
    <property type="evidence" value="ECO:0000318"/>
    <property type="project" value="GO_Central"/>
</dbReference>
<dbReference type="InterPro" id="IPR011009">
    <property type="entry name" value="Kinase-like_dom_sf"/>
</dbReference>
<organism evidence="11 12">
    <name type="scientific">Manihot esculenta</name>
    <name type="common">Cassava</name>
    <name type="synonym">Jatropha manihot</name>
    <dbReference type="NCBI Taxonomy" id="3983"/>
    <lineage>
        <taxon>Eukaryota</taxon>
        <taxon>Viridiplantae</taxon>
        <taxon>Streptophyta</taxon>
        <taxon>Embryophyta</taxon>
        <taxon>Tracheophyta</taxon>
        <taxon>Spermatophyta</taxon>
        <taxon>Magnoliopsida</taxon>
        <taxon>eudicotyledons</taxon>
        <taxon>Gunneridae</taxon>
        <taxon>Pentapetalae</taxon>
        <taxon>rosids</taxon>
        <taxon>fabids</taxon>
        <taxon>Malpighiales</taxon>
        <taxon>Euphorbiaceae</taxon>
        <taxon>Crotonoideae</taxon>
        <taxon>Manihoteae</taxon>
        <taxon>Manihot</taxon>
    </lineage>
</organism>
<dbReference type="EC" id="2.7.11.1" evidence="1"/>
<evidence type="ECO:0000313" key="11">
    <source>
        <dbReference type="EMBL" id="OAY24160.1"/>
    </source>
</evidence>
<proteinExistence type="predicted"/>
<keyword evidence="6" id="KW-0067">ATP-binding</keyword>
<keyword evidence="5" id="KW-0418">Kinase</keyword>
<dbReference type="PROSITE" id="PS00108">
    <property type="entry name" value="PROTEIN_KINASE_ST"/>
    <property type="match status" value="1"/>
</dbReference>
<dbReference type="Pfam" id="PF00069">
    <property type="entry name" value="Pkinase"/>
    <property type="match status" value="1"/>
</dbReference>
<comment type="caution">
    <text evidence="11">The sequence shown here is derived from an EMBL/GenBank/DDBJ whole genome shotgun (WGS) entry which is preliminary data.</text>
</comment>
<dbReference type="InterPro" id="IPR008271">
    <property type="entry name" value="Ser/Thr_kinase_AS"/>
</dbReference>
<comment type="catalytic activity">
    <reaction evidence="7">
        <text>L-threonyl-[protein] + ATP = O-phospho-L-threonyl-[protein] + ADP + H(+)</text>
        <dbReference type="Rhea" id="RHEA:46608"/>
        <dbReference type="Rhea" id="RHEA-COMP:11060"/>
        <dbReference type="Rhea" id="RHEA-COMP:11605"/>
        <dbReference type="ChEBI" id="CHEBI:15378"/>
        <dbReference type="ChEBI" id="CHEBI:30013"/>
        <dbReference type="ChEBI" id="CHEBI:30616"/>
        <dbReference type="ChEBI" id="CHEBI:61977"/>
        <dbReference type="ChEBI" id="CHEBI:456216"/>
        <dbReference type="EC" id="2.7.11.1"/>
    </reaction>
</comment>
<keyword evidence="12" id="KW-1185">Reference proteome</keyword>
<name>A0A2C9U4X4_MANES</name>
<feature type="domain" description="Protein kinase" evidence="10">
    <location>
        <begin position="27"/>
        <end position="285"/>
    </location>
</feature>
<feature type="compositionally biased region" description="Basic and acidic residues" evidence="9">
    <location>
        <begin position="480"/>
        <end position="490"/>
    </location>
</feature>
<evidence type="ECO:0000256" key="4">
    <source>
        <dbReference type="ARBA" id="ARBA00022741"/>
    </source>
</evidence>
<evidence type="ECO:0000313" key="12">
    <source>
        <dbReference type="Proteomes" id="UP000091857"/>
    </source>
</evidence>
<keyword evidence="2" id="KW-0723">Serine/threonine-protein kinase</keyword>
<gene>
    <name evidence="11" type="ORF">MANES_18G139300v8</name>
</gene>
<dbReference type="Proteomes" id="UP000091857">
    <property type="component" value="Chromosome 18"/>
</dbReference>
<dbReference type="PANTHER" id="PTHR13902">
    <property type="entry name" value="SERINE/THREONINE-PROTEIN KINASE WNK WITH NO LYSINE -RELATED"/>
    <property type="match status" value="1"/>
</dbReference>
<feature type="region of interest" description="Disordered" evidence="9">
    <location>
        <begin position="583"/>
        <end position="604"/>
    </location>
</feature>
<dbReference type="PROSITE" id="PS50011">
    <property type="entry name" value="PROTEIN_KINASE_DOM"/>
    <property type="match status" value="1"/>
</dbReference>
<evidence type="ECO:0000256" key="3">
    <source>
        <dbReference type="ARBA" id="ARBA00022679"/>
    </source>
</evidence>
<evidence type="ECO:0000256" key="6">
    <source>
        <dbReference type="ARBA" id="ARBA00022840"/>
    </source>
</evidence>
<dbReference type="OrthoDB" id="4062651at2759"/>
<sequence>MYRNQVGLPETDADHGYVETEPTGRYGRFEEVLGKGAMKTVYKAIDEMLGIEVAWNQVKLNELLRSPENLQRLYSEVHLLSTLNHDSIIKFYTSWIDVHRKTFNFITEMFTSGTLREYRKKYKRVNIRAIKNWARQILQGLVYLHSHDPPVIHRDLKCDNIFINGHLGQVKIGDLGLAAILRGSQSAHSVIGTPEFMAPELYEEDYNELVDVYSFGMCVLEMLTSEYPYSECINPAQIYKKVTSGKLPAAFYQIQDLEAQQFIGKCLAAASKRLSAKELLLDPFLASDEAEPSPVTRSRDQKPFLNCREMEKLQLSSDPTRTDMTITGKLNPEDDTIFLKVQIANKDGSLRNIYFPFDILHDTPPDVAMEMVKELDIDDWEPFEIAEMIDGEISSLVPNWKKWDLPRIEACHTFNYKEDDGANHPFDSSSSCTSSQASISGLITHFLQDDFLDDTSSQSSSHSGSYSNVNYISGDDHKFDMPTTKRDQKPPMRTQNSTRFCPQDNSSSYIGQAIAKDAYKHCKLLLESQHGASSSKNKRVVDNRRLTRNRSLVDIRSQLLHRSLVEEVNKRRLFKTAGSVENVGFQAPPEDSKRMAQRNSCRRK</sequence>
<accession>A0A2C9U4X4</accession>
<dbReference type="SMART" id="SM00220">
    <property type="entry name" value="S_TKc"/>
    <property type="match status" value="1"/>
</dbReference>
<dbReference type="STRING" id="3983.A0A2C9U4X4"/>
<dbReference type="FunFam" id="1.10.510.10:FF:000046">
    <property type="entry name" value="probable serine/threonine-protein kinase WNK9"/>
    <property type="match status" value="1"/>
</dbReference>
<dbReference type="CDD" id="cd13983">
    <property type="entry name" value="STKc_WNK"/>
    <property type="match status" value="1"/>
</dbReference>
<evidence type="ECO:0000256" key="9">
    <source>
        <dbReference type="SAM" id="MobiDB-lite"/>
    </source>
</evidence>
<evidence type="ECO:0000256" key="1">
    <source>
        <dbReference type="ARBA" id="ARBA00012513"/>
    </source>
</evidence>
<evidence type="ECO:0000256" key="8">
    <source>
        <dbReference type="ARBA" id="ARBA00048679"/>
    </source>
</evidence>
<dbReference type="EMBL" id="CM004404">
    <property type="protein sequence ID" value="OAY24160.1"/>
    <property type="molecule type" value="Genomic_DNA"/>
</dbReference>
<feature type="compositionally biased region" description="Polar residues" evidence="9">
    <location>
        <begin position="493"/>
        <end position="503"/>
    </location>
</feature>
<comment type="catalytic activity">
    <reaction evidence="8">
        <text>L-seryl-[protein] + ATP = O-phospho-L-seryl-[protein] + ADP + H(+)</text>
        <dbReference type="Rhea" id="RHEA:17989"/>
        <dbReference type="Rhea" id="RHEA-COMP:9863"/>
        <dbReference type="Rhea" id="RHEA-COMP:11604"/>
        <dbReference type="ChEBI" id="CHEBI:15378"/>
        <dbReference type="ChEBI" id="CHEBI:29999"/>
        <dbReference type="ChEBI" id="CHEBI:30616"/>
        <dbReference type="ChEBI" id="CHEBI:83421"/>
        <dbReference type="ChEBI" id="CHEBI:456216"/>
        <dbReference type="EC" id="2.7.11.1"/>
    </reaction>
</comment>
<dbReference type="SUPFAM" id="SSF56112">
    <property type="entry name" value="Protein kinase-like (PK-like)"/>
    <property type="match status" value="1"/>
</dbReference>
<evidence type="ECO:0000256" key="5">
    <source>
        <dbReference type="ARBA" id="ARBA00022777"/>
    </source>
</evidence>